<dbReference type="Pfam" id="PF01551">
    <property type="entry name" value="Peptidase_M23"/>
    <property type="match status" value="1"/>
</dbReference>
<dbReference type="InterPro" id="IPR011055">
    <property type="entry name" value="Dup_hybrid_motif"/>
</dbReference>
<dbReference type="InterPro" id="IPR016047">
    <property type="entry name" value="M23ase_b-sheet_dom"/>
</dbReference>
<evidence type="ECO:0000259" key="4">
    <source>
        <dbReference type="Pfam" id="PF01551"/>
    </source>
</evidence>
<dbReference type="Gene3D" id="2.70.70.10">
    <property type="entry name" value="Glucose Permease (Domain IIA)"/>
    <property type="match status" value="1"/>
</dbReference>
<sequence>MTLIRNSLSIIILASFIFAGPVFAQEAAEEGSDSAASEAENLRQEIDSKNAELQKILEEREQIVRQLEETGEQKGTLQKELRNIDATINQLNLSIKANRLMLEKLELEIKSLGGEITNTEKLIENKKKTIAKLFVELQQKDKENLLIIFLKNQSLAESVSEAQSITELNINLSETAEEMRDFQQDLIHKLSEEQSKKRQQEIERANLINRQDIVSDQKSVKTTVLTQTKNQEKVYEEQIAELDERQAEISAVIEEIEDKLRAAFDPSLLPLKRPGVLGFPVENPYITQLYGKTAAAQKLYKSKTHTGVDFRASVGTPVFSVHDGRVVAVDNNDQGTSRWSRYQYGLHIIIEHENNLSSLYAHLSKTTVKKGDVVKQGDLIGYSGNTGYSTAPHLHFGVYWAPSIQYKKIAPAAGLVPVGVTIDPMDYLPKTSAVSANAR</sequence>
<dbReference type="Gene3D" id="6.10.250.3150">
    <property type="match status" value="1"/>
</dbReference>
<protein>
    <recommendedName>
        <fullName evidence="4">M23ase beta-sheet core domain-containing protein</fullName>
    </recommendedName>
</protein>
<dbReference type="PANTHER" id="PTHR21666:SF289">
    <property type="entry name" value="L-ALA--D-GLU ENDOPEPTIDASE"/>
    <property type="match status" value="1"/>
</dbReference>
<comment type="caution">
    <text evidence="5">The sequence shown here is derived from an EMBL/GenBank/DDBJ whole genome shotgun (WGS) entry which is preliminary data.</text>
</comment>
<feature type="signal peptide" evidence="3">
    <location>
        <begin position="1"/>
        <end position="24"/>
    </location>
</feature>
<proteinExistence type="predicted"/>
<evidence type="ECO:0000256" key="2">
    <source>
        <dbReference type="SAM" id="Coils"/>
    </source>
</evidence>
<evidence type="ECO:0000313" key="6">
    <source>
        <dbReference type="Proteomes" id="UP000179368"/>
    </source>
</evidence>
<keyword evidence="1 3" id="KW-0732">Signal</keyword>
<feature type="coiled-coil region" evidence="2">
    <location>
        <begin position="25"/>
        <end position="259"/>
    </location>
</feature>
<dbReference type="PANTHER" id="PTHR21666">
    <property type="entry name" value="PEPTIDASE-RELATED"/>
    <property type="match status" value="1"/>
</dbReference>
<evidence type="ECO:0000256" key="3">
    <source>
        <dbReference type="SAM" id="SignalP"/>
    </source>
</evidence>
<gene>
    <name evidence="5" type="ORF">A2116_00065</name>
</gene>
<feature type="domain" description="M23ase beta-sheet core" evidence="4">
    <location>
        <begin position="304"/>
        <end position="400"/>
    </location>
</feature>
<dbReference type="SUPFAM" id="SSF51261">
    <property type="entry name" value="Duplicated hybrid motif"/>
    <property type="match status" value="1"/>
</dbReference>
<dbReference type="GO" id="GO:0004222">
    <property type="term" value="F:metalloendopeptidase activity"/>
    <property type="evidence" value="ECO:0007669"/>
    <property type="project" value="TreeGrafter"/>
</dbReference>
<reference evidence="5 6" key="1">
    <citation type="journal article" date="2016" name="Nat. Commun.">
        <title>Thousands of microbial genomes shed light on interconnected biogeochemical processes in an aquifer system.</title>
        <authorList>
            <person name="Anantharaman K."/>
            <person name="Brown C.T."/>
            <person name="Hug L.A."/>
            <person name="Sharon I."/>
            <person name="Castelle C.J."/>
            <person name="Probst A.J."/>
            <person name="Thomas B.C."/>
            <person name="Singh A."/>
            <person name="Wilkins M.J."/>
            <person name="Karaoz U."/>
            <person name="Brodie E.L."/>
            <person name="Williams K.H."/>
            <person name="Hubbard S.S."/>
            <person name="Banfield J.F."/>
        </authorList>
    </citation>
    <scope>NUCLEOTIDE SEQUENCE [LARGE SCALE GENOMIC DNA]</scope>
</reference>
<organism evidence="5 6">
    <name type="scientific">Candidatus Jorgensenbacteria bacterium GWA1_49_17</name>
    <dbReference type="NCBI Taxonomy" id="1798467"/>
    <lineage>
        <taxon>Bacteria</taxon>
        <taxon>Candidatus Joergenseniibacteriota</taxon>
    </lineage>
</organism>
<dbReference type="CDD" id="cd12797">
    <property type="entry name" value="M23_peptidase"/>
    <property type="match status" value="1"/>
</dbReference>
<evidence type="ECO:0000256" key="1">
    <source>
        <dbReference type="ARBA" id="ARBA00022729"/>
    </source>
</evidence>
<name>A0A1F6BSK7_9BACT</name>
<dbReference type="Proteomes" id="UP000179368">
    <property type="component" value="Unassembled WGS sequence"/>
</dbReference>
<accession>A0A1F6BSK7</accession>
<dbReference type="EMBL" id="MFKG01000036">
    <property type="protein sequence ID" value="OGG39914.1"/>
    <property type="molecule type" value="Genomic_DNA"/>
</dbReference>
<feature type="chain" id="PRO_5009224859" description="M23ase beta-sheet core domain-containing protein" evidence="3">
    <location>
        <begin position="25"/>
        <end position="439"/>
    </location>
</feature>
<evidence type="ECO:0000313" key="5">
    <source>
        <dbReference type="EMBL" id="OGG39914.1"/>
    </source>
</evidence>
<dbReference type="InterPro" id="IPR050570">
    <property type="entry name" value="Cell_wall_metabolism_enzyme"/>
</dbReference>
<dbReference type="AlphaFoldDB" id="A0A1F6BSK7"/>
<keyword evidence="2" id="KW-0175">Coiled coil</keyword>